<evidence type="ECO:0000259" key="6">
    <source>
        <dbReference type="PROSITE" id="PS51900"/>
    </source>
</evidence>
<evidence type="ECO:0000256" key="1">
    <source>
        <dbReference type="ARBA" id="ARBA00022908"/>
    </source>
</evidence>
<comment type="caution">
    <text evidence="7">The sequence shown here is derived from an EMBL/GenBank/DDBJ whole genome shotgun (WGS) entry which is preliminary data.</text>
</comment>
<dbReference type="Proteomes" id="UP000253647">
    <property type="component" value="Unassembled WGS sequence"/>
</dbReference>
<dbReference type="InterPro" id="IPR010998">
    <property type="entry name" value="Integrase_recombinase_N"/>
</dbReference>
<name>A0A368XXW1_MARNT</name>
<gene>
    <name evidence="7" type="ORF">DET61_1042</name>
</gene>
<dbReference type="InterPro" id="IPR011010">
    <property type="entry name" value="DNA_brk_join_enz"/>
</dbReference>
<dbReference type="RefSeq" id="WP_235853352.1">
    <property type="nucleotide sequence ID" value="NZ_QPJI01000004.1"/>
</dbReference>
<dbReference type="GO" id="GO:0003677">
    <property type="term" value="F:DNA binding"/>
    <property type="evidence" value="ECO:0007669"/>
    <property type="project" value="UniProtKB-UniRule"/>
</dbReference>
<evidence type="ECO:0000256" key="4">
    <source>
        <dbReference type="PROSITE-ProRule" id="PRU01248"/>
    </source>
</evidence>
<feature type="domain" description="Tyr recombinase" evidence="5">
    <location>
        <begin position="101"/>
        <end position="173"/>
    </location>
</feature>
<proteinExistence type="predicted"/>
<reference evidence="7 8" key="1">
    <citation type="submission" date="2018-07" db="EMBL/GenBank/DDBJ databases">
        <title>Freshwater and sediment microbial communities from various areas in North America, analyzing microbe dynamics in response to fracking.</title>
        <authorList>
            <person name="Lamendella R."/>
        </authorList>
    </citation>
    <scope>NUCLEOTIDE SEQUENCE [LARGE SCALE GENOMIC DNA]</scope>
    <source>
        <strain evidence="7 8">105B</strain>
    </source>
</reference>
<evidence type="ECO:0000256" key="2">
    <source>
        <dbReference type="ARBA" id="ARBA00023125"/>
    </source>
</evidence>
<dbReference type="Pfam" id="PF00589">
    <property type="entry name" value="Phage_integrase"/>
    <property type="match status" value="1"/>
</dbReference>
<sequence length="173" mass="20563">MSKSPFLQSVRTEIRTKQYSYRTERTYLYWVRQFILFNDKKHPEMMRNHKIERFLNHLAVNRGGSSSTQSQVLCAIIFLYKNVLKREIENLHYKMSKTPRRMPTVLNPEEVASSLRNMDAEYWLITALLYCCGLRISEALSLRIKDIDLKIRNLLVFNGKGRKNRYTLIRGNL</sequence>
<dbReference type="GO" id="GO:0015074">
    <property type="term" value="P:DNA integration"/>
    <property type="evidence" value="ECO:0007669"/>
    <property type="project" value="UniProtKB-KW"/>
</dbReference>
<evidence type="ECO:0000256" key="3">
    <source>
        <dbReference type="ARBA" id="ARBA00023172"/>
    </source>
</evidence>
<organism evidence="7 8">
    <name type="scientific">Marinobacter nauticus</name>
    <name type="common">Marinobacter hydrocarbonoclasticus</name>
    <name type="synonym">Marinobacter aquaeolei</name>
    <dbReference type="NCBI Taxonomy" id="2743"/>
    <lineage>
        <taxon>Bacteria</taxon>
        <taxon>Pseudomonadati</taxon>
        <taxon>Pseudomonadota</taxon>
        <taxon>Gammaproteobacteria</taxon>
        <taxon>Pseudomonadales</taxon>
        <taxon>Marinobacteraceae</taxon>
        <taxon>Marinobacter</taxon>
    </lineage>
</organism>
<dbReference type="AlphaFoldDB" id="A0A368XXW1"/>
<dbReference type="Gene3D" id="1.10.150.130">
    <property type="match status" value="1"/>
</dbReference>
<dbReference type="Pfam" id="PF13495">
    <property type="entry name" value="Phage_int_SAM_4"/>
    <property type="match status" value="1"/>
</dbReference>
<evidence type="ECO:0000259" key="5">
    <source>
        <dbReference type="PROSITE" id="PS51898"/>
    </source>
</evidence>
<keyword evidence="1" id="KW-0229">DNA integration</keyword>
<accession>A0A368XXW1</accession>
<dbReference type="SUPFAM" id="SSF56349">
    <property type="entry name" value="DNA breaking-rejoining enzymes"/>
    <property type="match status" value="1"/>
</dbReference>
<dbReference type="InterPro" id="IPR004107">
    <property type="entry name" value="Integrase_SAM-like_N"/>
</dbReference>
<dbReference type="EMBL" id="QPJI01000004">
    <property type="protein sequence ID" value="RCW70844.1"/>
    <property type="molecule type" value="Genomic_DNA"/>
</dbReference>
<dbReference type="InterPro" id="IPR013762">
    <property type="entry name" value="Integrase-like_cat_sf"/>
</dbReference>
<dbReference type="GO" id="GO:0006310">
    <property type="term" value="P:DNA recombination"/>
    <property type="evidence" value="ECO:0007669"/>
    <property type="project" value="UniProtKB-KW"/>
</dbReference>
<feature type="domain" description="Core-binding (CB)" evidence="6">
    <location>
        <begin position="1"/>
        <end position="84"/>
    </location>
</feature>
<evidence type="ECO:0000313" key="8">
    <source>
        <dbReference type="Proteomes" id="UP000253647"/>
    </source>
</evidence>
<evidence type="ECO:0000313" key="7">
    <source>
        <dbReference type="EMBL" id="RCW70844.1"/>
    </source>
</evidence>
<dbReference type="PROSITE" id="PS51900">
    <property type="entry name" value="CB"/>
    <property type="match status" value="1"/>
</dbReference>
<protein>
    <submittedName>
        <fullName evidence="7">Phage integrase family protein</fullName>
    </submittedName>
</protein>
<dbReference type="PROSITE" id="PS51898">
    <property type="entry name" value="TYR_RECOMBINASE"/>
    <property type="match status" value="1"/>
</dbReference>
<dbReference type="InterPro" id="IPR044068">
    <property type="entry name" value="CB"/>
</dbReference>
<keyword evidence="2 4" id="KW-0238">DNA-binding</keyword>
<dbReference type="Gene3D" id="1.10.443.10">
    <property type="entry name" value="Intergrase catalytic core"/>
    <property type="match status" value="1"/>
</dbReference>
<keyword evidence="3" id="KW-0233">DNA recombination</keyword>
<dbReference type="InterPro" id="IPR002104">
    <property type="entry name" value="Integrase_catalytic"/>
</dbReference>